<dbReference type="InterPro" id="IPR037316">
    <property type="entry name" value="Yen1_H3TH"/>
</dbReference>
<sequence length="884" mass="97428">MGIKGIYKEIGAGKRVSLCKLAIDHLEQTGRPLRIAIDFAIWSFQAQAARGGANPAIRTLFYRLVRLLSLSIVPVLVFDGPNKPVFKRNKRSRGPGDSVSVAMAKRLVKLFGFHIHDAPGEAEAECALLQQQGVVDAVLSEDVDTIMFGCTITLRNWSSEGTRTAKTPTHVSVYDVRELGQGETGLDREGMVLVALMSGGDYIPEGVPGCGVKVACEAAKAGFGKRLCRIKRSDQDSLRKWREDLMRELRTNESKFFRVKHKALTIPDEFPSMEVLRYYTHPVVSQAETVEGLKRELPSRREVDIAGLRAFTAETFDWVCKIGAVKFIRVLAPGLLNQALMDLSNKQLESDDPDVRECIEAKLVRSINIRRTHFSTDGTPELRISYIPNEVVGVDLDAEEDEVTSTYGRSGLALNSDDEVDEQIGDAEAGPKKVFDPLQPDLVWVPETVAKLGVPLAVEDWEGKQRAKQMAKGARKAPAKKPRKKASDMPTGALDQYVRSTKLITQSQKQPELPASILSSSPPSRSTQPLVRSTTSIATVVERREPRPSQASKDKQPKSSKTINSKEKVTELSLDTNPWTIASSQATPKASRTRMTVSEAILISSSPVETRHSPILTSPASRKFTDDPIPPPYATSPIFNNSQDVQPHDDPSNAGRSLTADSRTEETSLGPRKHNCPSDNSPRNPAAKRTQRSTVAKTARSEKHSRRPTRPSRAPSTAAQASIKNFGRLSETLGKTNIMHMAKLPPPPDSDSDEEFEELHALYSKKKSMGAARDVLTPCSRRSSSPSTPDLKSHNRNPQAPSRSAHEANCAILLSSFPPMTKVYMPRTSDAGLGYFTEVEVTREEADRMVREDASVPPDRPRRPGGFRVWRQSEVQILDLTGED</sequence>
<dbReference type="InterPro" id="IPR006085">
    <property type="entry name" value="XPG_DNA_repair_N"/>
</dbReference>
<dbReference type="SUPFAM" id="SSF47807">
    <property type="entry name" value="5' to 3' exonuclease, C-terminal subdomain"/>
    <property type="match status" value="1"/>
</dbReference>
<keyword evidence="2" id="KW-0378">Hydrolase</keyword>
<evidence type="ECO:0000256" key="3">
    <source>
        <dbReference type="SAM" id="MobiDB-lite"/>
    </source>
</evidence>
<feature type="compositionally biased region" description="Polar residues" evidence="3">
    <location>
        <begin position="498"/>
        <end position="510"/>
    </location>
</feature>
<evidence type="ECO:0000313" key="7">
    <source>
        <dbReference type="Proteomes" id="UP001430848"/>
    </source>
</evidence>
<dbReference type="InterPro" id="IPR029060">
    <property type="entry name" value="PIN-like_dom_sf"/>
</dbReference>
<evidence type="ECO:0000259" key="5">
    <source>
        <dbReference type="SMART" id="SM00485"/>
    </source>
</evidence>
<evidence type="ECO:0000259" key="4">
    <source>
        <dbReference type="SMART" id="SM00484"/>
    </source>
</evidence>
<feature type="compositionally biased region" description="Low complexity" evidence="3">
    <location>
        <begin position="511"/>
        <end position="530"/>
    </location>
</feature>
<dbReference type="Pfam" id="PF00752">
    <property type="entry name" value="XPG_N"/>
    <property type="match status" value="1"/>
</dbReference>
<dbReference type="Pfam" id="PF00867">
    <property type="entry name" value="XPG_I"/>
    <property type="match status" value="1"/>
</dbReference>
<feature type="compositionally biased region" description="Basic and acidic residues" evidence="3">
    <location>
        <begin position="541"/>
        <end position="557"/>
    </location>
</feature>
<dbReference type="SMART" id="SM00484">
    <property type="entry name" value="XPGI"/>
    <property type="match status" value="1"/>
</dbReference>
<feature type="compositionally biased region" description="Low complexity" evidence="3">
    <location>
        <begin position="777"/>
        <end position="789"/>
    </location>
</feature>
<dbReference type="CDD" id="cd09906">
    <property type="entry name" value="H3TH_YEN1"/>
    <property type="match status" value="1"/>
</dbReference>
<name>A0ABR1NNV6_DIAER</name>
<dbReference type="InterPro" id="IPR006086">
    <property type="entry name" value="XPG-I_dom"/>
</dbReference>
<evidence type="ECO:0008006" key="8">
    <source>
        <dbReference type="Google" id="ProtNLM"/>
    </source>
</evidence>
<keyword evidence="7" id="KW-1185">Reference proteome</keyword>
<accession>A0ABR1NNV6</accession>
<feature type="region of interest" description="Disordered" evidence="3">
    <location>
        <begin position="768"/>
        <end position="806"/>
    </location>
</feature>
<feature type="region of interest" description="Disordered" evidence="3">
    <location>
        <begin position="467"/>
        <end position="571"/>
    </location>
</feature>
<evidence type="ECO:0000256" key="1">
    <source>
        <dbReference type="ARBA" id="ARBA00022722"/>
    </source>
</evidence>
<feature type="compositionally biased region" description="Basic and acidic residues" evidence="3">
    <location>
        <begin position="848"/>
        <end position="862"/>
    </location>
</feature>
<protein>
    <recommendedName>
        <fullName evidence="8">Flap structure-specific endonuclease</fullName>
    </recommendedName>
</protein>
<feature type="region of interest" description="Disordered" evidence="3">
    <location>
        <begin position="848"/>
        <end position="868"/>
    </location>
</feature>
<dbReference type="InterPro" id="IPR006084">
    <property type="entry name" value="XPG/Rad2"/>
</dbReference>
<dbReference type="Pfam" id="PF18380">
    <property type="entry name" value="GEN1_C"/>
    <property type="match status" value="1"/>
</dbReference>
<dbReference type="Proteomes" id="UP001430848">
    <property type="component" value="Unassembled WGS sequence"/>
</dbReference>
<evidence type="ECO:0000313" key="6">
    <source>
        <dbReference type="EMBL" id="KAK7709172.1"/>
    </source>
</evidence>
<dbReference type="PANTHER" id="PTHR11081:SF75">
    <property type="entry name" value="ENDONUCLEASE, PUTATIVE (AFU_ORTHOLOGUE AFUA_3G13260)-RELATED"/>
    <property type="match status" value="1"/>
</dbReference>
<dbReference type="InterPro" id="IPR036279">
    <property type="entry name" value="5-3_exonuclease_C_sf"/>
</dbReference>
<proteinExistence type="predicted"/>
<feature type="domain" description="XPG N-terminal" evidence="5">
    <location>
        <begin position="1"/>
        <end position="95"/>
    </location>
</feature>
<dbReference type="SMART" id="SM00485">
    <property type="entry name" value="XPGN"/>
    <property type="match status" value="1"/>
</dbReference>
<dbReference type="PANTHER" id="PTHR11081">
    <property type="entry name" value="FLAP ENDONUCLEASE FAMILY MEMBER"/>
    <property type="match status" value="1"/>
</dbReference>
<reference evidence="6 7" key="1">
    <citation type="submission" date="2024-02" db="EMBL/GenBank/DDBJ databases">
        <title>De novo assembly and annotation of 12 fungi associated with fruit tree decline syndrome in Ontario, Canada.</title>
        <authorList>
            <person name="Sulman M."/>
            <person name="Ellouze W."/>
            <person name="Ilyukhin E."/>
        </authorList>
    </citation>
    <scope>NUCLEOTIDE SEQUENCE [LARGE SCALE GENOMIC DNA]</scope>
    <source>
        <strain evidence="6 7">M169</strain>
    </source>
</reference>
<dbReference type="InterPro" id="IPR041177">
    <property type="entry name" value="GEN1_C"/>
</dbReference>
<dbReference type="SUPFAM" id="SSF88723">
    <property type="entry name" value="PIN domain-like"/>
    <property type="match status" value="1"/>
</dbReference>
<comment type="caution">
    <text evidence="6">The sequence shown here is derived from an EMBL/GenBank/DDBJ whole genome shotgun (WGS) entry which is preliminary data.</text>
</comment>
<dbReference type="Gene3D" id="1.10.150.20">
    <property type="entry name" value="5' to 3' exonuclease, C-terminal subdomain"/>
    <property type="match status" value="1"/>
</dbReference>
<dbReference type="CDD" id="cd09870">
    <property type="entry name" value="PIN_YEN1"/>
    <property type="match status" value="1"/>
</dbReference>
<dbReference type="Gene3D" id="3.40.50.1010">
    <property type="entry name" value="5'-nuclease"/>
    <property type="match status" value="2"/>
</dbReference>
<organism evidence="6 7">
    <name type="scientific">Diaporthe eres</name>
    <name type="common">Phomopsis oblonga</name>
    <dbReference type="NCBI Taxonomy" id="83184"/>
    <lineage>
        <taxon>Eukaryota</taxon>
        <taxon>Fungi</taxon>
        <taxon>Dikarya</taxon>
        <taxon>Ascomycota</taxon>
        <taxon>Pezizomycotina</taxon>
        <taxon>Sordariomycetes</taxon>
        <taxon>Sordariomycetidae</taxon>
        <taxon>Diaporthales</taxon>
        <taxon>Diaporthaceae</taxon>
        <taxon>Diaporthe</taxon>
        <taxon>Diaporthe eres species complex</taxon>
    </lineage>
</organism>
<dbReference type="EMBL" id="JAKNSF020000173">
    <property type="protein sequence ID" value="KAK7709172.1"/>
    <property type="molecule type" value="Genomic_DNA"/>
</dbReference>
<feature type="domain" description="XPG-I" evidence="4">
    <location>
        <begin position="109"/>
        <end position="185"/>
    </location>
</feature>
<keyword evidence="1" id="KW-0540">Nuclease</keyword>
<evidence type="ECO:0000256" key="2">
    <source>
        <dbReference type="ARBA" id="ARBA00022801"/>
    </source>
</evidence>
<feature type="region of interest" description="Disordered" evidence="3">
    <location>
        <begin position="606"/>
        <end position="725"/>
    </location>
</feature>
<feature type="compositionally biased region" description="Basic residues" evidence="3">
    <location>
        <begin position="467"/>
        <end position="484"/>
    </location>
</feature>
<dbReference type="PRINTS" id="PR00853">
    <property type="entry name" value="XPGRADSUPER"/>
</dbReference>
<gene>
    <name evidence="6" type="ORF">SLS63_013282</name>
</gene>